<protein>
    <submittedName>
        <fullName evidence="2">Uncharacterized protein</fullName>
    </submittedName>
</protein>
<accession>A0A0D0B314</accession>
<evidence type="ECO:0000313" key="2">
    <source>
        <dbReference type="EMBL" id="KIK57585.1"/>
    </source>
</evidence>
<keyword evidence="1" id="KW-0472">Membrane</keyword>
<evidence type="ECO:0000313" key="3">
    <source>
        <dbReference type="Proteomes" id="UP000053593"/>
    </source>
</evidence>
<proteinExistence type="predicted"/>
<keyword evidence="1" id="KW-0812">Transmembrane</keyword>
<gene>
    <name evidence="2" type="ORF">GYMLUDRAFT_753405</name>
</gene>
<dbReference type="Proteomes" id="UP000053593">
    <property type="component" value="Unassembled WGS sequence"/>
</dbReference>
<organism evidence="2 3">
    <name type="scientific">Collybiopsis luxurians FD-317 M1</name>
    <dbReference type="NCBI Taxonomy" id="944289"/>
    <lineage>
        <taxon>Eukaryota</taxon>
        <taxon>Fungi</taxon>
        <taxon>Dikarya</taxon>
        <taxon>Basidiomycota</taxon>
        <taxon>Agaricomycotina</taxon>
        <taxon>Agaricomycetes</taxon>
        <taxon>Agaricomycetidae</taxon>
        <taxon>Agaricales</taxon>
        <taxon>Marasmiineae</taxon>
        <taxon>Omphalotaceae</taxon>
        <taxon>Collybiopsis</taxon>
        <taxon>Collybiopsis luxurians</taxon>
    </lineage>
</organism>
<dbReference type="HOGENOM" id="CLU_1927863_0_0_1"/>
<sequence>MAEIRKKYLRRFSEQSCRDAAVGAKVRCRAPPVASPLLPLSGELQFSIIVPPVVSQANKFACLRRRSTVFLEWPFKVTPVYQTPSLPKFAAKSISRRPRPYFRSLSPFGSVFGVYVSAYARFRMINDQPLY</sequence>
<reference evidence="2 3" key="1">
    <citation type="submission" date="2014-04" db="EMBL/GenBank/DDBJ databases">
        <title>Evolutionary Origins and Diversification of the Mycorrhizal Mutualists.</title>
        <authorList>
            <consortium name="DOE Joint Genome Institute"/>
            <consortium name="Mycorrhizal Genomics Consortium"/>
            <person name="Kohler A."/>
            <person name="Kuo A."/>
            <person name="Nagy L.G."/>
            <person name="Floudas D."/>
            <person name="Copeland A."/>
            <person name="Barry K.W."/>
            <person name="Cichocki N."/>
            <person name="Veneault-Fourrey C."/>
            <person name="LaButti K."/>
            <person name="Lindquist E.A."/>
            <person name="Lipzen A."/>
            <person name="Lundell T."/>
            <person name="Morin E."/>
            <person name="Murat C."/>
            <person name="Riley R."/>
            <person name="Ohm R."/>
            <person name="Sun H."/>
            <person name="Tunlid A."/>
            <person name="Henrissat B."/>
            <person name="Grigoriev I.V."/>
            <person name="Hibbett D.S."/>
            <person name="Martin F."/>
        </authorList>
    </citation>
    <scope>NUCLEOTIDE SEQUENCE [LARGE SCALE GENOMIC DNA]</scope>
    <source>
        <strain evidence="2 3">FD-317 M1</strain>
    </source>
</reference>
<keyword evidence="1" id="KW-1133">Transmembrane helix</keyword>
<name>A0A0D0B314_9AGAR</name>
<dbReference type="AlphaFoldDB" id="A0A0D0B314"/>
<feature type="transmembrane region" description="Helical" evidence="1">
    <location>
        <begin position="101"/>
        <end position="122"/>
    </location>
</feature>
<evidence type="ECO:0000256" key="1">
    <source>
        <dbReference type="SAM" id="Phobius"/>
    </source>
</evidence>
<keyword evidence="3" id="KW-1185">Reference proteome</keyword>
<dbReference type="EMBL" id="KN834790">
    <property type="protein sequence ID" value="KIK57585.1"/>
    <property type="molecule type" value="Genomic_DNA"/>
</dbReference>